<evidence type="ECO:0000313" key="9">
    <source>
        <dbReference type="EMBL" id="EYC44769.1"/>
    </source>
</evidence>
<dbReference type="InterPro" id="IPR029058">
    <property type="entry name" value="AB_hydrolase_fold"/>
</dbReference>
<comment type="catalytic activity">
    <reaction evidence="1">
        <text>1-(4-methoxyphenyl)-N-methyl-N-[(3-methyloxetan-3-yl)methyl]methanamine + H2O = 2-{[(4-methoxybenzyl)(methyl)amino]methyl}-2-methylpropane-1,3-diol</text>
        <dbReference type="Rhea" id="RHEA:55764"/>
        <dbReference type="ChEBI" id="CHEBI:15377"/>
        <dbReference type="ChEBI" id="CHEBI:139161"/>
        <dbReference type="ChEBI" id="CHEBI:139164"/>
        <dbReference type="EC" id="3.3.2.9"/>
    </reaction>
</comment>
<dbReference type="AlphaFoldDB" id="A0A016WY60"/>
<dbReference type="PIRSF" id="PIRSF001112">
    <property type="entry name" value="Epoxide_hydrolase"/>
    <property type="match status" value="1"/>
</dbReference>
<keyword evidence="7" id="KW-1133">Transmembrane helix</keyword>
<sequence length="487" mass="55479">MLVRPKPIANPEFYADFIWKRCGRGQSWPVEPTILPATSSMLLRLISIATLGFLVITPILFSIWLEYVPIHEFDPVAKDAFWGAGEPYKDDSRIEVFKVDFPDEQIDHIKLLLGKSHLVPPFEDCTLSIARHSFMQNLSAVMASFDWKQHQHFLNTFKQYRTEIEGLLIHFLRISLPEEKGKDTIPILLLHGFPGSYWDFFKVIPILTNPVRFGFDFGVRKPFQFEVIVPSLPGFIFSSKPARKGITTTDIARIMAKLMERLSIARYFVHGSEFLGSEVATSLASLYPEQVRGIHLSNPMVHSKAFSWQVTMKTLLESFNKPQVGLFGRTGDFLDKTAVILPNSDIVGDALSTSPLGTASYLMSVWSLFSTRDLSVQLNQLFTLDELATVSYLYYLTETTPHALRIMNTVVHEDVFNQRRQVLVPSAILQSPETPWHSSRSICQHRYLNITRFTEATKGGVFQHLQDPNAVAADIFRFVELVLMYKQ</sequence>
<keyword evidence="7" id="KW-0812">Transmembrane</keyword>
<gene>
    <name evidence="9" type="primary">Acey_s0450.g1677</name>
    <name evidence="9" type="synonym">Acey-C45B11.6</name>
    <name evidence="9" type="ORF">Y032_0450g1677</name>
</gene>
<dbReference type="Proteomes" id="UP000024635">
    <property type="component" value="Unassembled WGS sequence"/>
</dbReference>
<dbReference type="EMBL" id="JARK01000050">
    <property type="protein sequence ID" value="EYC44769.1"/>
    <property type="molecule type" value="Genomic_DNA"/>
</dbReference>
<evidence type="ECO:0000256" key="7">
    <source>
        <dbReference type="SAM" id="Phobius"/>
    </source>
</evidence>
<dbReference type="OrthoDB" id="7130006at2759"/>
<dbReference type="EC" id="3.3.2.9" evidence="4"/>
<evidence type="ECO:0000256" key="3">
    <source>
        <dbReference type="ARBA" id="ARBA00010088"/>
    </source>
</evidence>
<evidence type="ECO:0000256" key="4">
    <source>
        <dbReference type="ARBA" id="ARBA00012091"/>
    </source>
</evidence>
<comment type="caution">
    <text evidence="9">The sequence shown here is derived from an EMBL/GenBank/DDBJ whole genome shotgun (WGS) entry which is preliminary data.</text>
</comment>
<evidence type="ECO:0000256" key="2">
    <source>
        <dbReference type="ARBA" id="ARBA00004111"/>
    </source>
</evidence>
<dbReference type="PANTHER" id="PTHR21661">
    <property type="entry name" value="EPOXIDE HYDROLASE 1-RELATED"/>
    <property type="match status" value="1"/>
</dbReference>
<organism evidence="9 10">
    <name type="scientific">Ancylostoma ceylanicum</name>
    <dbReference type="NCBI Taxonomy" id="53326"/>
    <lineage>
        <taxon>Eukaryota</taxon>
        <taxon>Metazoa</taxon>
        <taxon>Ecdysozoa</taxon>
        <taxon>Nematoda</taxon>
        <taxon>Chromadorea</taxon>
        <taxon>Rhabditida</taxon>
        <taxon>Rhabditina</taxon>
        <taxon>Rhabditomorpha</taxon>
        <taxon>Strongyloidea</taxon>
        <taxon>Ancylostomatidae</taxon>
        <taxon>Ancylostomatinae</taxon>
        <taxon>Ancylostoma</taxon>
    </lineage>
</organism>
<dbReference type="STRING" id="53326.A0A016WY60"/>
<feature type="domain" description="Epoxide hydrolase N-terminal" evidence="8">
    <location>
        <begin position="95"/>
        <end position="200"/>
    </location>
</feature>
<dbReference type="SUPFAM" id="SSF53474">
    <property type="entry name" value="alpha/beta-Hydrolases"/>
    <property type="match status" value="1"/>
</dbReference>
<keyword evidence="10" id="KW-1185">Reference proteome</keyword>
<protein>
    <recommendedName>
        <fullName evidence="4">microsomal epoxide hydrolase</fullName>
        <ecNumber evidence="4">3.3.2.9</ecNumber>
    </recommendedName>
</protein>
<dbReference type="Pfam" id="PF06441">
    <property type="entry name" value="EHN"/>
    <property type="match status" value="1"/>
</dbReference>
<name>A0A016WY60_9BILA</name>
<evidence type="ECO:0000259" key="8">
    <source>
        <dbReference type="Pfam" id="PF06441"/>
    </source>
</evidence>
<keyword evidence="5" id="KW-0058">Aromatic hydrocarbons catabolism</keyword>
<evidence type="ECO:0000313" key="10">
    <source>
        <dbReference type="Proteomes" id="UP000024635"/>
    </source>
</evidence>
<dbReference type="PRINTS" id="PR00412">
    <property type="entry name" value="EPOXHYDRLASE"/>
</dbReference>
<comment type="similarity">
    <text evidence="3">Belongs to the peptidase S33 family.</text>
</comment>
<dbReference type="PANTHER" id="PTHR21661:SF16">
    <property type="entry name" value="EPOXIDE HYDROLASE"/>
    <property type="match status" value="1"/>
</dbReference>
<reference evidence="10" key="1">
    <citation type="journal article" date="2015" name="Nat. Genet.">
        <title>The genome and transcriptome of the zoonotic hookworm Ancylostoma ceylanicum identify infection-specific gene families.</title>
        <authorList>
            <person name="Schwarz E.M."/>
            <person name="Hu Y."/>
            <person name="Antoshechkin I."/>
            <person name="Miller M.M."/>
            <person name="Sternberg P.W."/>
            <person name="Aroian R.V."/>
        </authorList>
    </citation>
    <scope>NUCLEOTIDE SEQUENCE</scope>
    <source>
        <strain evidence="10">HY135</strain>
    </source>
</reference>
<evidence type="ECO:0000256" key="5">
    <source>
        <dbReference type="ARBA" id="ARBA00022797"/>
    </source>
</evidence>
<comment type="subcellular location">
    <subcellularLocation>
        <location evidence="2">Microsome membrane</location>
        <topology evidence="2">Single-pass membrane protein</topology>
    </subcellularLocation>
</comment>
<dbReference type="GO" id="GO:0033961">
    <property type="term" value="F:cis-stilbene-oxide hydrolase activity"/>
    <property type="evidence" value="ECO:0007669"/>
    <property type="project" value="UniProtKB-EC"/>
</dbReference>
<proteinExistence type="inferred from homology"/>
<dbReference type="InterPro" id="IPR000639">
    <property type="entry name" value="Epox_hydrolase-like"/>
</dbReference>
<evidence type="ECO:0000256" key="6">
    <source>
        <dbReference type="ARBA" id="ARBA00022801"/>
    </source>
</evidence>
<dbReference type="GO" id="GO:0097176">
    <property type="term" value="P:epoxide metabolic process"/>
    <property type="evidence" value="ECO:0007669"/>
    <property type="project" value="TreeGrafter"/>
</dbReference>
<dbReference type="Gene3D" id="3.40.50.1820">
    <property type="entry name" value="alpha/beta hydrolase"/>
    <property type="match status" value="1"/>
</dbReference>
<evidence type="ECO:0000256" key="1">
    <source>
        <dbReference type="ARBA" id="ARBA00000221"/>
    </source>
</evidence>
<keyword evidence="7" id="KW-0472">Membrane</keyword>
<dbReference type="InterPro" id="IPR016292">
    <property type="entry name" value="Epoxide_hydrolase"/>
</dbReference>
<feature type="transmembrane region" description="Helical" evidence="7">
    <location>
        <begin position="42"/>
        <end position="65"/>
    </location>
</feature>
<dbReference type="InterPro" id="IPR010497">
    <property type="entry name" value="Epoxide_hydro_N"/>
</dbReference>
<accession>A0A016WY60</accession>
<keyword evidence="6" id="KW-0378">Hydrolase</keyword>